<gene>
    <name evidence="1" type="ORF">J4573_23910</name>
</gene>
<comment type="caution">
    <text evidence="1">The sequence shown here is derived from an EMBL/GenBank/DDBJ whole genome shotgun (WGS) entry which is preliminary data.</text>
</comment>
<evidence type="ECO:0000313" key="1">
    <source>
        <dbReference type="EMBL" id="MBO2450170.1"/>
    </source>
</evidence>
<dbReference type="AlphaFoldDB" id="A0A939PCN6"/>
<organism evidence="1 2">
    <name type="scientific">Actinomadura barringtoniae</name>
    <dbReference type="NCBI Taxonomy" id="1427535"/>
    <lineage>
        <taxon>Bacteria</taxon>
        <taxon>Bacillati</taxon>
        <taxon>Actinomycetota</taxon>
        <taxon>Actinomycetes</taxon>
        <taxon>Streptosporangiales</taxon>
        <taxon>Thermomonosporaceae</taxon>
        <taxon>Actinomadura</taxon>
    </lineage>
</organism>
<dbReference type="Proteomes" id="UP000669179">
    <property type="component" value="Unassembled WGS sequence"/>
</dbReference>
<accession>A0A939PCN6</accession>
<reference evidence="1" key="1">
    <citation type="submission" date="2021-03" db="EMBL/GenBank/DDBJ databases">
        <authorList>
            <person name="Kanchanasin P."/>
            <person name="Saeng-In P."/>
            <person name="Phongsopitanun W."/>
            <person name="Yuki M."/>
            <person name="Kudo T."/>
            <person name="Ohkuma M."/>
            <person name="Tanasupawat S."/>
        </authorList>
    </citation>
    <scope>NUCLEOTIDE SEQUENCE</scope>
    <source>
        <strain evidence="1">GKU 128</strain>
    </source>
</reference>
<dbReference type="EMBL" id="JAGEOJ010000009">
    <property type="protein sequence ID" value="MBO2450170.1"/>
    <property type="molecule type" value="Genomic_DNA"/>
</dbReference>
<evidence type="ECO:0000313" key="2">
    <source>
        <dbReference type="Proteomes" id="UP000669179"/>
    </source>
</evidence>
<sequence>MAVKEPLRPLSGIKPIGKPGHWRVTVYYTLVESFHHGPAKAVKGCAEFHCSHGKAALGSYPKDFLDSVQIEGSGRITSGPQRGRYLNWSHIVGWWLDDTTRDSAGKPLRPFGTAAADRDVLARGHRFVITDCGKDDDGHTIDAKVCTRLRSAEWTVTDLFRPGYGGEHHADLYIGEETGPNFAKSPWYTELSGATLYTR</sequence>
<keyword evidence="2" id="KW-1185">Reference proteome</keyword>
<name>A0A939PCN6_9ACTN</name>
<proteinExistence type="predicted"/>
<protein>
    <submittedName>
        <fullName evidence="1">Uncharacterized protein</fullName>
    </submittedName>
</protein>